<dbReference type="EMBL" id="JARQZJ010000012">
    <property type="protein sequence ID" value="KAK9872626.1"/>
    <property type="molecule type" value="Genomic_DNA"/>
</dbReference>
<dbReference type="AlphaFoldDB" id="A0AAW1TY37"/>
<comment type="caution">
    <text evidence="1">The sequence shown here is derived from an EMBL/GenBank/DDBJ whole genome shotgun (WGS) entry which is preliminary data.</text>
</comment>
<dbReference type="Proteomes" id="UP001431783">
    <property type="component" value="Unassembled WGS sequence"/>
</dbReference>
<reference evidence="1 2" key="1">
    <citation type="submission" date="2023-03" db="EMBL/GenBank/DDBJ databases">
        <title>Genome insight into feeding habits of ladybird beetles.</title>
        <authorList>
            <person name="Li H.-S."/>
            <person name="Huang Y.-H."/>
            <person name="Pang H."/>
        </authorList>
    </citation>
    <scope>NUCLEOTIDE SEQUENCE [LARGE SCALE GENOMIC DNA]</scope>
    <source>
        <strain evidence="1">SYSU_2023b</strain>
        <tissue evidence="1">Whole body</tissue>
    </source>
</reference>
<proteinExistence type="predicted"/>
<sequence length="209" mass="23679">MESDGSLLFPSDGRKSCFCMDCADFTASDVKCLQTKIKRKLKFVCNECENGLKQVPVLIREVADLKDMVDKLINKGNFNDVSHGTKVSPDMEDVVSEVVDRQSRAKSLIIFNVNELRGRNGNEKNLDDGRAVKDILRDHNIDKSELRISRLAEAHVHEIPVIGDYFINSINLMHVDRSLHVSPGRFFRNMSEKKPSQNQDKIDAKLVGY</sequence>
<evidence type="ECO:0000313" key="2">
    <source>
        <dbReference type="Proteomes" id="UP001431783"/>
    </source>
</evidence>
<protein>
    <submittedName>
        <fullName evidence="1">Uncharacterized protein</fullName>
    </submittedName>
</protein>
<gene>
    <name evidence="1" type="ORF">WA026_018759</name>
</gene>
<evidence type="ECO:0000313" key="1">
    <source>
        <dbReference type="EMBL" id="KAK9872626.1"/>
    </source>
</evidence>
<name>A0AAW1TY37_9CUCU</name>
<keyword evidence="2" id="KW-1185">Reference proteome</keyword>
<organism evidence="1 2">
    <name type="scientific">Henosepilachna vigintioctopunctata</name>
    <dbReference type="NCBI Taxonomy" id="420089"/>
    <lineage>
        <taxon>Eukaryota</taxon>
        <taxon>Metazoa</taxon>
        <taxon>Ecdysozoa</taxon>
        <taxon>Arthropoda</taxon>
        <taxon>Hexapoda</taxon>
        <taxon>Insecta</taxon>
        <taxon>Pterygota</taxon>
        <taxon>Neoptera</taxon>
        <taxon>Endopterygota</taxon>
        <taxon>Coleoptera</taxon>
        <taxon>Polyphaga</taxon>
        <taxon>Cucujiformia</taxon>
        <taxon>Coccinelloidea</taxon>
        <taxon>Coccinellidae</taxon>
        <taxon>Epilachninae</taxon>
        <taxon>Epilachnini</taxon>
        <taxon>Henosepilachna</taxon>
    </lineage>
</organism>
<accession>A0AAW1TY37</accession>